<reference evidence="4 5" key="1">
    <citation type="journal article" date="2012" name="J. Bacteriol.">
        <title>Genome of Bacillus macauensis ZFHKF-1, a Long-Chain-Forming Bacterium.</title>
        <authorList>
            <person name="Cai L."/>
            <person name="Zhang T."/>
        </authorList>
    </citation>
    <scope>NUCLEOTIDE SEQUENCE [LARGE SCALE GENOMIC DNA]</scope>
    <source>
        <strain evidence="4 5">ZFHKF-1</strain>
    </source>
</reference>
<comment type="similarity">
    <text evidence="1">Belongs to the UDP-glycosyltransferase family.</text>
</comment>
<dbReference type="InterPro" id="IPR002213">
    <property type="entry name" value="UDP_glucos_trans"/>
</dbReference>
<keyword evidence="5" id="KW-1185">Reference proteome</keyword>
<dbReference type="STRING" id="1196324.A374_18174"/>
<sequence>MATVLMIGFPAEGHVNPTIGLTKALVDRGDSVHYVTVERFRERLVDVGANVHIHPDHLNTAKKLDPSSKEGLAAFLQIHIATSLDILTVVEQLSKRESFDYVIYDTFGAGELVQAFLGIPSIVCSASFLFPPAMPNPLASIAPDAKMEALLKRMKQSFGVEPKQMGQFMNNRGDVTLVFTSETFQPYRERFTNPTIHFIGPSFVKRAHSSMFDAAALAHETVLYISLGTVLDRTEAFFNLCIEAFQSFPGKVLIATSERCHYDQLQEAPPHITLTPYVPQLEVLQHTDVFITHGGMNSVNESIHYHVPMVVIPHDKDQPLVAKRLTELDAALALDKNTLTAEGLAQAVADVQSNACYREGIAALRDSFQQSGGPQRALAIIDAYINKKSLRS</sequence>
<dbReference type="AlphaFoldDB" id="I8UB38"/>
<dbReference type="OrthoDB" id="6620093at2"/>
<dbReference type="PANTHER" id="PTHR48043:SF145">
    <property type="entry name" value="FI06409P-RELATED"/>
    <property type="match status" value="1"/>
</dbReference>
<dbReference type="Pfam" id="PF00201">
    <property type="entry name" value="UDPGT"/>
    <property type="match status" value="1"/>
</dbReference>
<dbReference type="Proteomes" id="UP000004080">
    <property type="component" value="Unassembled WGS sequence"/>
</dbReference>
<organism evidence="4 5">
    <name type="scientific">Fictibacillus macauensis ZFHKF-1</name>
    <dbReference type="NCBI Taxonomy" id="1196324"/>
    <lineage>
        <taxon>Bacteria</taxon>
        <taxon>Bacillati</taxon>
        <taxon>Bacillota</taxon>
        <taxon>Bacilli</taxon>
        <taxon>Bacillales</taxon>
        <taxon>Fictibacillaceae</taxon>
        <taxon>Fictibacillus</taxon>
    </lineage>
</organism>
<protein>
    <submittedName>
        <fullName evidence="4">UDP-glucosyltransferase ydhe</fullName>
    </submittedName>
</protein>
<evidence type="ECO:0000313" key="5">
    <source>
        <dbReference type="Proteomes" id="UP000004080"/>
    </source>
</evidence>
<dbReference type="PANTHER" id="PTHR48043">
    <property type="entry name" value="EG:EG0003.4 PROTEIN-RELATED"/>
    <property type="match status" value="1"/>
</dbReference>
<accession>I8UB38</accession>
<dbReference type="GO" id="GO:0008194">
    <property type="term" value="F:UDP-glycosyltransferase activity"/>
    <property type="evidence" value="ECO:0007669"/>
    <property type="project" value="InterPro"/>
</dbReference>
<gene>
    <name evidence="4" type="ORF">A374_18174</name>
</gene>
<dbReference type="InterPro" id="IPR050271">
    <property type="entry name" value="UDP-glycosyltransferase"/>
</dbReference>
<dbReference type="SUPFAM" id="SSF53756">
    <property type="entry name" value="UDP-Glycosyltransferase/glycogen phosphorylase"/>
    <property type="match status" value="1"/>
</dbReference>
<dbReference type="GO" id="GO:0016758">
    <property type="term" value="F:hexosyltransferase activity"/>
    <property type="evidence" value="ECO:0007669"/>
    <property type="project" value="InterPro"/>
</dbReference>
<dbReference type="CDD" id="cd03784">
    <property type="entry name" value="GT1_Gtf-like"/>
    <property type="match status" value="1"/>
</dbReference>
<dbReference type="InterPro" id="IPR006326">
    <property type="entry name" value="UDPGT_MGT-like"/>
</dbReference>
<keyword evidence="3 4" id="KW-0808">Transferase</keyword>
<dbReference type="RefSeq" id="WP_007203704.1">
    <property type="nucleotide sequence ID" value="NZ_AKKV01000042.1"/>
</dbReference>
<comment type="caution">
    <text evidence="4">The sequence shown here is derived from an EMBL/GenBank/DDBJ whole genome shotgun (WGS) entry which is preliminary data.</text>
</comment>
<dbReference type="PATRIC" id="fig|1196324.3.peg.3707"/>
<evidence type="ECO:0000313" key="4">
    <source>
        <dbReference type="EMBL" id="EIT83988.1"/>
    </source>
</evidence>
<dbReference type="FunFam" id="3.40.50.2000:FF:000072">
    <property type="entry name" value="Glycosyl transferase"/>
    <property type="match status" value="1"/>
</dbReference>
<dbReference type="NCBIfam" id="TIGR01426">
    <property type="entry name" value="MGT"/>
    <property type="match status" value="1"/>
</dbReference>
<evidence type="ECO:0000256" key="1">
    <source>
        <dbReference type="ARBA" id="ARBA00009995"/>
    </source>
</evidence>
<evidence type="ECO:0000256" key="2">
    <source>
        <dbReference type="ARBA" id="ARBA00022676"/>
    </source>
</evidence>
<dbReference type="EMBL" id="AKKV01000042">
    <property type="protein sequence ID" value="EIT83988.1"/>
    <property type="molecule type" value="Genomic_DNA"/>
</dbReference>
<dbReference type="eggNOG" id="COG1819">
    <property type="taxonomic scope" value="Bacteria"/>
</dbReference>
<keyword evidence="2" id="KW-0328">Glycosyltransferase</keyword>
<name>I8UB38_9BACL</name>
<dbReference type="Gene3D" id="3.40.50.2000">
    <property type="entry name" value="Glycogen Phosphorylase B"/>
    <property type="match status" value="2"/>
</dbReference>
<proteinExistence type="inferred from homology"/>
<evidence type="ECO:0000256" key="3">
    <source>
        <dbReference type="ARBA" id="ARBA00022679"/>
    </source>
</evidence>